<organism evidence="11 12">
    <name type="scientific">Ignelater luminosus</name>
    <name type="common">Cucubano</name>
    <name type="synonym">Pyrophorus luminosus</name>
    <dbReference type="NCBI Taxonomy" id="2038154"/>
    <lineage>
        <taxon>Eukaryota</taxon>
        <taxon>Metazoa</taxon>
        <taxon>Ecdysozoa</taxon>
        <taxon>Arthropoda</taxon>
        <taxon>Hexapoda</taxon>
        <taxon>Insecta</taxon>
        <taxon>Pterygota</taxon>
        <taxon>Neoptera</taxon>
        <taxon>Endopterygota</taxon>
        <taxon>Coleoptera</taxon>
        <taxon>Polyphaga</taxon>
        <taxon>Elateriformia</taxon>
        <taxon>Elateroidea</taxon>
        <taxon>Elateridae</taxon>
        <taxon>Agrypninae</taxon>
        <taxon>Pyrophorini</taxon>
        <taxon>Ignelater</taxon>
    </lineage>
</organism>
<feature type="domain" description="Tim44-like" evidence="10">
    <location>
        <begin position="137"/>
        <end position="285"/>
    </location>
</feature>
<evidence type="ECO:0000256" key="4">
    <source>
        <dbReference type="ARBA" id="ARBA00023128"/>
    </source>
</evidence>
<evidence type="ECO:0000256" key="8">
    <source>
        <dbReference type="ARBA" id="ARBA00043031"/>
    </source>
</evidence>
<evidence type="ECO:0000256" key="2">
    <source>
        <dbReference type="ARBA" id="ARBA00022946"/>
    </source>
</evidence>
<comment type="caution">
    <text evidence="11">The sequence shown here is derived from an EMBL/GenBank/DDBJ whole genome shotgun (WGS) entry which is preliminary data.</text>
</comment>
<dbReference type="GO" id="GO:0005840">
    <property type="term" value="C:ribosome"/>
    <property type="evidence" value="ECO:0007669"/>
    <property type="project" value="UniProtKB-KW"/>
</dbReference>
<gene>
    <name evidence="11" type="ORF">ILUMI_03170</name>
</gene>
<dbReference type="InterPro" id="IPR007379">
    <property type="entry name" value="Tim44-like_dom"/>
</dbReference>
<dbReference type="FunFam" id="3.10.450.240:FF:000003">
    <property type="entry name" value="39S ribosomal protein L45, mitochondrial"/>
    <property type="match status" value="1"/>
</dbReference>
<dbReference type="SUPFAM" id="SSF54427">
    <property type="entry name" value="NTF2-like"/>
    <property type="match status" value="1"/>
</dbReference>
<dbReference type="SMART" id="SM00978">
    <property type="entry name" value="Tim44"/>
    <property type="match status" value="1"/>
</dbReference>
<dbReference type="PANTHER" id="PTHR28554">
    <property type="entry name" value="39S RIBOSOMAL PROTEIN L45, MITOCHONDRIAL"/>
    <property type="match status" value="1"/>
</dbReference>
<evidence type="ECO:0000259" key="10">
    <source>
        <dbReference type="SMART" id="SM00978"/>
    </source>
</evidence>
<feature type="region of interest" description="Disordered" evidence="9">
    <location>
        <begin position="299"/>
        <end position="333"/>
    </location>
</feature>
<dbReference type="GO" id="GO:1990904">
    <property type="term" value="C:ribonucleoprotein complex"/>
    <property type="evidence" value="ECO:0007669"/>
    <property type="project" value="UniProtKB-KW"/>
</dbReference>
<evidence type="ECO:0000256" key="6">
    <source>
        <dbReference type="ARBA" id="ARBA00038073"/>
    </source>
</evidence>
<dbReference type="Pfam" id="PF04280">
    <property type="entry name" value="Tim44"/>
    <property type="match status" value="1"/>
</dbReference>
<evidence type="ECO:0000256" key="7">
    <source>
        <dbReference type="ARBA" id="ARBA00039448"/>
    </source>
</evidence>
<sequence length="333" mass="38649">MALSNASKLGLRLLQEIPNGLLAPLWVGSTNLQFVRHRRTKHFNPKWKLLRKLKYIKIKLPNFNEKAEDISEEEMRSKLKERGLVPPRPWMERQFFISSTGGTFEAYVPPEGDGKVSSVTAQGAKQKLQFLEKKTKTMMAIRKIKSFEEDFDTPVFCKTAEEIYIKAHECLVNRDKEGILKYVTERAYPELIHNIDNKTIHWKFLKSIELPRIVHARNTDVITKENIFAQLTVRFHTQQVLAVYDRFGRLMHGSEIIAKDVLEYVVFEKHLANEYGTWRIHAKIIPDWLPPRDPTAMTYKKLPEPVKSSPEEDKQPETNVPQKITEQSSPATV</sequence>
<dbReference type="GO" id="GO:0005739">
    <property type="term" value="C:mitochondrion"/>
    <property type="evidence" value="ECO:0007669"/>
    <property type="project" value="UniProtKB-SubCell"/>
</dbReference>
<evidence type="ECO:0000256" key="9">
    <source>
        <dbReference type="SAM" id="MobiDB-lite"/>
    </source>
</evidence>
<evidence type="ECO:0000256" key="1">
    <source>
        <dbReference type="ARBA" id="ARBA00004173"/>
    </source>
</evidence>
<evidence type="ECO:0000313" key="11">
    <source>
        <dbReference type="EMBL" id="KAF2903001.1"/>
    </source>
</evidence>
<dbReference type="AlphaFoldDB" id="A0A8K0GKP6"/>
<accession>A0A8K0GKP6</accession>
<name>A0A8K0GKP6_IGNLU</name>
<keyword evidence="2" id="KW-0809">Transit peptide</keyword>
<keyword evidence="3" id="KW-0689">Ribosomal protein</keyword>
<comment type="subcellular location">
    <subcellularLocation>
        <location evidence="1">Mitochondrion</location>
    </subcellularLocation>
</comment>
<feature type="compositionally biased region" description="Basic and acidic residues" evidence="9">
    <location>
        <begin position="301"/>
        <end position="316"/>
    </location>
</feature>
<keyword evidence="4" id="KW-0496">Mitochondrion</keyword>
<dbReference type="Gene3D" id="3.10.450.240">
    <property type="match status" value="1"/>
</dbReference>
<comment type="similarity">
    <text evidence="6">Belongs to the mitochondrion-specific ribosomal protein mL45 family.</text>
</comment>
<evidence type="ECO:0000256" key="5">
    <source>
        <dbReference type="ARBA" id="ARBA00023274"/>
    </source>
</evidence>
<keyword evidence="12" id="KW-1185">Reference proteome</keyword>
<dbReference type="Proteomes" id="UP000801492">
    <property type="component" value="Unassembled WGS sequence"/>
</dbReference>
<dbReference type="InterPro" id="IPR032710">
    <property type="entry name" value="NTF2-like_dom_sf"/>
</dbReference>
<protein>
    <recommendedName>
        <fullName evidence="7">Large ribosomal subunit protein mL45</fullName>
    </recommendedName>
    <alternativeName>
        <fullName evidence="8">39S ribosomal protein L45, mitochondrial</fullName>
    </alternativeName>
</protein>
<evidence type="ECO:0000256" key="3">
    <source>
        <dbReference type="ARBA" id="ARBA00022980"/>
    </source>
</evidence>
<keyword evidence="5" id="KW-0687">Ribonucleoprotein</keyword>
<feature type="compositionally biased region" description="Polar residues" evidence="9">
    <location>
        <begin position="317"/>
        <end position="333"/>
    </location>
</feature>
<dbReference type="OrthoDB" id="19619at2759"/>
<dbReference type="EMBL" id="VTPC01001125">
    <property type="protein sequence ID" value="KAF2903001.1"/>
    <property type="molecule type" value="Genomic_DNA"/>
</dbReference>
<dbReference type="InterPro" id="IPR051975">
    <property type="entry name" value="mtLSU_mL45"/>
</dbReference>
<dbReference type="PANTHER" id="PTHR28554:SF1">
    <property type="entry name" value="LARGE RIBOSOMAL SUBUNIT PROTEIN ML45"/>
    <property type="match status" value="1"/>
</dbReference>
<reference evidence="11" key="1">
    <citation type="submission" date="2019-08" db="EMBL/GenBank/DDBJ databases">
        <title>The genome of the North American firefly Photinus pyralis.</title>
        <authorList>
            <consortium name="Photinus pyralis genome working group"/>
            <person name="Fallon T.R."/>
            <person name="Sander Lower S.E."/>
            <person name="Weng J.-K."/>
        </authorList>
    </citation>
    <scope>NUCLEOTIDE SEQUENCE</scope>
    <source>
        <strain evidence="11">TRF0915ILg1</strain>
        <tissue evidence="11">Whole body</tissue>
    </source>
</reference>
<evidence type="ECO:0000313" key="12">
    <source>
        <dbReference type="Proteomes" id="UP000801492"/>
    </source>
</evidence>
<proteinExistence type="inferred from homology"/>